<keyword evidence="3 6" id="KW-0489">Methyltransferase</keyword>
<sequence>MLRKQRAVPRCERIPVPADLREECPAALGAAGHDPAAPTAWIAEGLLIYLSQEDMERLPARIGARSAAGSGLGTTLGPRGVAGRFAADAAPGSAASLWVSETPDDPVAWLAGHGWDAETRTFRERAAAYGRPLITPPRHEERPGRSGLGNPPVGAGPPGCRGPGAAGPAGHALYIA</sequence>
<evidence type="ECO:0000256" key="7">
    <source>
        <dbReference type="SAM" id="MobiDB-lite"/>
    </source>
</evidence>
<evidence type="ECO:0000256" key="5">
    <source>
        <dbReference type="ARBA" id="ARBA00022691"/>
    </source>
</evidence>
<evidence type="ECO:0000313" key="9">
    <source>
        <dbReference type="Proteomes" id="UP001499884"/>
    </source>
</evidence>
<dbReference type="Pfam" id="PF04072">
    <property type="entry name" value="LCM"/>
    <property type="match status" value="1"/>
</dbReference>
<comment type="caution">
    <text evidence="8">The sequence shown here is derived from an EMBL/GenBank/DDBJ whole genome shotgun (WGS) entry which is preliminary data.</text>
</comment>
<dbReference type="InterPro" id="IPR029063">
    <property type="entry name" value="SAM-dependent_MTases_sf"/>
</dbReference>
<evidence type="ECO:0000256" key="2">
    <source>
        <dbReference type="ARBA" id="ARBA00008138"/>
    </source>
</evidence>
<accession>A0ABP7F496</accession>
<dbReference type="EMBL" id="BAABEP010000015">
    <property type="protein sequence ID" value="GAA3727947.1"/>
    <property type="molecule type" value="Genomic_DNA"/>
</dbReference>
<reference evidence="9" key="1">
    <citation type="journal article" date="2019" name="Int. J. Syst. Evol. Microbiol.">
        <title>The Global Catalogue of Microorganisms (GCM) 10K type strain sequencing project: providing services to taxonomists for standard genome sequencing and annotation.</title>
        <authorList>
            <consortium name="The Broad Institute Genomics Platform"/>
            <consortium name="The Broad Institute Genome Sequencing Center for Infectious Disease"/>
            <person name="Wu L."/>
            <person name="Ma J."/>
        </authorList>
    </citation>
    <scope>NUCLEOTIDE SEQUENCE [LARGE SCALE GENOMIC DNA]</scope>
    <source>
        <strain evidence="9">JCM 30846</strain>
    </source>
</reference>
<keyword evidence="5 6" id="KW-0949">S-adenosyl-L-methionine</keyword>
<gene>
    <name evidence="8" type="ORF">GCM10023082_27310</name>
</gene>
<dbReference type="InterPro" id="IPR011610">
    <property type="entry name" value="SAM_mthyl_Trfase_ML2640-like"/>
</dbReference>
<name>A0ABP7F496_9ACTN</name>
<evidence type="ECO:0000256" key="6">
    <source>
        <dbReference type="RuleBase" id="RU362030"/>
    </source>
</evidence>
<organism evidence="8 9">
    <name type="scientific">Streptomyces tremellae</name>
    <dbReference type="NCBI Taxonomy" id="1124239"/>
    <lineage>
        <taxon>Bacteria</taxon>
        <taxon>Bacillati</taxon>
        <taxon>Actinomycetota</taxon>
        <taxon>Actinomycetes</taxon>
        <taxon>Kitasatosporales</taxon>
        <taxon>Streptomycetaceae</taxon>
        <taxon>Streptomyces</taxon>
    </lineage>
</organism>
<protein>
    <recommendedName>
        <fullName evidence="6">S-adenosyl-L-methionine-dependent methyltransferase</fullName>
        <ecNumber evidence="6">2.1.1.-</ecNumber>
    </recommendedName>
</protein>
<evidence type="ECO:0000256" key="3">
    <source>
        <dbReference type="ARBA" id="ARBA00022603"/>
    </source>
</evidence>
<evidence type="ECO:0000256" key="4">
    <source>
        <dbReference type="ARBA" id="ARBA00022679"/>
    </source>
</evidence>
<feature type="region of interest" description="Disordered" evidence="7">
    <location>
        <begin position="132"/>
        <end position="167"/>
    </location>
</feature>
<dbReference type="InterPro" id="IPR007213">
    <property type="entry name" value="Ppm1/Ppm2/Tcmp"/>
</dbReference>
<evidence type="ECO:0000256" key="1">
    <source>
        <dbReference type="ARBA" id="ARBA00003907"/>
    </source>
</evidence>
<dbReference type="PANTHER" id="PTHR43619:SF2">
    <property type="entry name" value="S-ADENOSYL-L-METHIONINE-DEPENDENT METHYLTRANSFERASES SUPERFAMILY PROTEIN"/>
    <property type="match status" value="1"/>
</dbReference>
<dbReference type="EC" id="2.1.1.-" evidence="6"/>
<dbReference type="PANTHER" id="PTHR43619">
    <property type="entry name" value="S-ADENOSYL-L-METHIONINE-DEPENDENT METHYLTRANSFERASE YKTD-RELATED"/>
    <property type="match status" value="1"/>
</dbReference>
<evidence type="ECO:0000313" key="8">
    <source>
        <dbReference type="EMBL" id="GAA3727947.1"/>
    </source>
</evidence>
<dbReference type="Proteomes" id="UP001499884">
    <property type="component" value="Unassembled WGS sequence"/>
</dbReference>
<proteinExistence type="inferred from homology"/>
<keyword evidence="4" id="KW-0808">Transferase</keyword>
<dbReference type="SUPFAM" id="SSF53335">
    <property type="entry name" value="S-adenosyl-L-methionine-dependent methyltransferases"/>
    <property type="match status" value="1"/>
</dbReference>
<feature type="compositionally biased region" description="Gly residues" evidence="7">
    <location>
        <begin position="156"/>
        <end position="167"/>
    </location>
</feature>
<keyword evidence="9" id="KW-1185">Reference proteome</keyword>
<dbReference type="NCBIfam" id="TIGR00027">
    <property type="entry name" value="mthyl_TIGR00027"/>
    <property type="match status" value="1"/>
</dbReference>
<comment type="function">
    <text evidence="1 6">Exhibits S-adenosyl-L-methionine-dependent methyltransferase activity.</text>
</comment>
<comment type="similarity">
    <text evidence="2 6">Belongs to the UPF0677 family.</text>
</comment>
<dbReference type="Gene3D" id="3.40.50.150">
    <property type="entry name" value="Vaccinia Virus protein VP39"/>
    <property type="match status" value="1"/>
</dbReference>